<feature type="compositionally biased region" description="Pro residues" evidence="2">
    <location>
        <begin position="235"/>
        <end position="246"/>
    </location>
</feature>
<dbReference type="AlphaFoldDB" id="A0AAN6DEU8"/>
<dbReference type="SUPFAM" id="SSF46934">
    <property type="entry name" value="UBA-like"/>
    <property type="match status" value="1"/>
</dbReference>
<evidence type="ECO:0000259" key="3">
    <source>
        <dbReference type="PROSITE" id="PS51140"/>
    </source>
</evidence>
<feature type="compositionally biased region" description="Acidic residues" evidence="2">
    <location>
        <begin position="297"/>
        <end position="308"/>
    </location>
</feature>
<feature type="region of interest" description="Disordered" evidence="2">
    <location>
        <begin position="205"/>
        <end position="315"/>
    </location>
</feature>
<keyword evidence="7" id="KW-1185">Reference proteome</keyword>
<dbReference type="EMBL" id="JAHLVD010000007">
    <property type="protein sequence ID" value="KAG7849269.1"/>
    <property type="molecule type" value="Genomic_DNA"/>
</dbReference>
<name>A0AAN6DEU8_PICAN</name>
<dbReference type="SMART" id="SM00546">
    <property type="entry name" value="CUE"/>
    <property type="match status" value="1"/>
</dbReference>
<evidence type="ECO:0000256" key="1">
    <source>
        <dbReference type="ARBA" id="ARBA00022786"/>
    </source>
</evidence>
<dbReference type="Gene3D" id="1.10.8.10">
    <property type="entry name" value="DNA helicase RuvA subunit, C-terminal domain"/>
    <property type="match status" value="1"/>
</dbReference>
<dbReference type="PANTHER" id="PTHR16461:SF5">
    <property type="entry name" value="TOLL-INTERACTING PROTEIN"/>
    <property type="match status" value="1"/>
</dbReference>
<feature type="compositionally biased region" description="Basic and acidic residues" evidence="2">
    <location>
        <begin position="14"/>
        <end position="26"/>
    </location>
</feature>
<accession>A0AAN6DEU8</accession>
<sequence>MSDKEASETATKIDLQEEEKASHETPELAPAAEKAEGASSDAAPPPMPKRPVSAAERAIQDLKEAFPTVEEKYVKMALIASQGQLDPAFNALLFLSDPSSDIAVPVVETKPKLPSKDSFEKRQQLESDEALARRLAREYEKRGSRSKAPPPKPKKKPVWAAIEDGSDDEEDFVESLAKNVEEAKNTVGGWMSNLAKKIQTEVNTVQQGQGENQLFNAFGRKSSMQSSRSRDDSQTPPPPPVRPPRPQKTSSVAESHKSKELEEQVGGIKLEDATTDTKQSHEPIPAVQPEPVVDDTFAVDDSDEDDDKKEDGKKE</sequence>
<protein>
    <recommendedName>
        <fullName evidence="3">CUE domain-containing protein</fullName>
    </recommendedName>
</protein>
<dbReference type="GO" id="GO:0006511">
    <property type="term" value="P:ubiquitin-dependent protein catabolic process"/>
    <property type="evidence" value="ECO:0007669"/>
    <property type="project" value="TreeGrafter"/>
</dbReference>
<dbReference type="CDD" id="cd14372">
    <property type="entry name" value="CUE_Cue5p_like"/>
    <property type="match status" value="1"/>
</dbReference>
<reference evidence="4 7" key="1">
    <citation type="journal article" date="2021" name="G3 (Bethesda)">
        <title>Genomic diversity, chromosomal rearrangements, and interspecies hybridization in the ogataea polymorpha species complex.</title>
        <authorList>
            <person name="Hanson S.J."/>
            <person name="Cinneide E.O."/>
            <person name="Salzberg L.I."/>
            <person name="Wolfe K.H."/>
            <person name="McGowan J."/>
            <person name="Fitzpatrick D.A."/>
            <person name="Matlin K."/>
        </authorList>
    </citation>
    <scope>NUCLEOTIDE SEQUENCE</scope>
    <source>
        <strain evidence="5">51-138</strain>
        <strain evidence="4">61-244</strain>
    </source>
</reference>
<dbReference type="Proteomes" id="UP001197328">
    <property type="component" value="Unassembled WGS sequence"/>
</dbReference>
<evidence type="ECO:0000313" key="4">
    <source>
        <dbReference type="EMBL" id="KAG7817731.1"/>
    </source>
</evidence>
<proteinExistence type="predicted"/>
<dbReference type="GO" id="GO:0043130">
    <property type="term" value="F:ubiquitin binding"/>
    <property type="evidence" value="ECO:0007669"/>
    <property type="project" value="InterPro"/>
</dbReference>
<dbReference type="PANTHER" id="PTHR16461">
    <property type="entry name" value="TOLL-INTERACTING PROTEIN"/>
    <property type="match status" value="1"/>
</dbReference>
<dbReference type="InterPro" id="IPR003892">
    <property type="entry name" value="CUE"/>
</dbReference>
<organism evidence="4 6">
    <name type="scientific">Pichia angusta</name>
    <name type="common">Yeast</name>
    <name type="synonym">Hansenula polymorpha</name>
    <dbReference type="NCBI Taxonomy" id="870730"/>
    <lineage>
        <taxon>Eukaryota</taxon>
        <taxon>Fungi</taxon>
        <taxon>Dikarya</taxon>
        <taxon>Ascomycota</taxon>
        <taxon>Saccharomycotina</taxon>
        <taxon>Pichiomycetes</taxon>
        <taxon>Pichiales</taxon>
        <taxon>Pichiaceae</taxon>
        <taxon>Ogataea</taxon>
    </lineage>
</organism>
<comment type="caution">
    <text evidence="4">The sequence shown here is derived from an EMBL/GenBank/DDBJ whole genome shotgun (WGS) entry which is preliminary data.</text>
</comment>
<feature type="region of interest" description="Disordered" evidence="2">
    <location>
        <begin position="1"/>
        <end position="55"/>
    </location>
</feature>
<dbReference type="Proteomes" id="UP001196530">
    <property type="component" value="Unassembled WGS sequence"/>
</dbReference>
<dbReference type="PROSITE" id="PS51140">
    <property type="entry name" value="CUE"/>
    <property type="match status" value="1"/>
</dbReference>
<dbReference type="InterPro" id="IPR041807">
    <property type="entry name" value="Cue5/Don1_CUE"/>
</dbReference>
<evidence type="ECO:0000313" key="6">
    <source>
        <dbReference type="Proteomes" id="UP001196530"/>
    </source>
</evidence>
<gene>
    <name evidence="4" type="ORF">KL928_003630</name>
    <name evidence="5" type="ORF">KL940_002951</name>
</gene>
<keyword evidence="1" id="KW-0833">Ubl conjugation pathway</keyword>
<dbReference type="GO" id="GO:0005737">
    <property type="term" value="C:cytoplasm"/>
    <property type="evidence" value="ECO:0007669"/>
    <property type="project" value="TreeGrafter"/>
</dbReference>
<feature type="compositionally biased region" description="Polar residues" evidence="2">
    <location>
        <begin position="205"/>
        <end position="215"/>
    </location>
</feature>
<dbReference type="Pfam" id="PF02845">
    <property type="entry name" value="CUE"/>
    <property type="match status" value="1"/>
</dbReference>
<feature type="region of interest" description="Disordered" evidence="2">
    <location>
        <begin position="137"/>
        <end position="172"/>
    </location>
</feature>
<dbReference type="RefSeq" id="XP_043059072.1">
    <property type="nucleotide sequence ID" value="XM_043204239.1"/>
</dbReference>
<dbReference type="EMBL" id="JAHLUX010000007">
    <property type="protein sequence ID" value="KAG7817731.1"/>
    <property type="molecule type" value="Genomic_DNA"/>
</dbReference>
<feature type="domain" description="CUE" evidence="3">
    <location>
        <begin position="54"/>
        <end position="97"/>
    </location>
</feature>
<dbReference type="FunFam" id="1.10.8.10:FF:000064">
    <property type="entry name" value="Similar to CUE domain-containing protein"/>
    <property type="match status" value="1"/>
</dbReference>
<evidence type="ECO:0000256" key="2">
    <source>
        <dbReference type="SAM" id="MobiDB-lite"/>
    </source>
</evidence>
<dbReference type="InterPro" id="IPR009060">
    <property type="entry name" value="UBA-like_sf"/>
</dbReference>
<evidence type="ECO:0000313" key="5">
    <source>
        <dbReference type="EMBL" id="KAG7849269.1"/>
    </source>
</evidence>
<dbReference type="GeneID" id="66127681"/>
<evidence type="ECO:0000313" key="7">
    <source>
        <dbReference type="Proteomes" id="UP001197328"/>
    </source>
</evidence>
<dbReference type="GO" id="GO:0031624">
    <property type="term" value="F:ubiquitin conjugating enzyme binding"/>
    <property type="evidence" value="ECO:0007669"/>
    <property type="project" value="TreeGrafter"/>
</dbReference>